<dbReference type="AlphaFoldDB" id="A0A559IYF1"/>
<accession>A0A559IYF1</accession>
<evidence type="ECO:0000259" key="1">
    <source>
        <dbReference type="PROSITE" id="PS50022"/>
    </source>
</evidence>
<reference evidence="2 3" key="1">
    <citation type="submission" date="2019-07" db="EMBL/GenBank/DDBJ databases">
        <authorList>
            <person name="Kim J."/>
        </authorList>
    </citation>
    <scope>NUCLEOTIDE SEQUENCE [LARGE SCALE GENOMIC DNA]</scope>
    <source>
        <strain evidence="2 3">N4</strain>
    </source>
</reference>
<dbReference type="InterPro" id="IPR013783">
    <property type="entry name" value="Ig-like_fold"/>
</dbReference>
<sequence length="542" mass="63071">MNVNHMDYYKHRYLNCFKAQYLAELLDKGIPVDYLFFDAYVETDDILEHAIHNGQDRWTMSVKTLSELSYVGLYILYRYFPSMSAAYPYVKDKLAANKTLYMWASQNHLPHLAHLPDGVHVIGLQSYNEEAGTFTISDVPGISGHPYEEIHIQNAFNYLEDSFKYIYYIYDEDYIFTEEIVEILIKKFEDSFLLVNEDIKLYDRMNELYQLHYDNKEDQLKLYHSMETALAVIAGSRYFLAKFLKVIHYPPIAQLGEIIKHADSLQKVFLKAKVGANISNYKVEDKLLLLKLLEKETIVKIKQLIVQKREERELRKGASETTRSTITDIGLTCKMLDLNKVKLDWIEVIQEDYLYSYEIYVNDTLHGTTLSNTYEITNLAYDSCLEIRIRVKNFSGYIEQCNDRVTIQTGYKDTNYALGKPVTCSSEETSIFTKENVNNGVEGTRWGSVVGSDNEWICIDLLEQTEVQRIVLNWESYAQSYTIDVSDDNVTWQTIVTNDNGTGGVEEFNNLKDIKCRYIKMNGRKRGTTWGYSLWDFEVYAV</sequence>
<dbReference type="OrthoDB" id="5480482at2"/>
<keyword evidence="3" id="KW-1185">Reference proteome</keyword>
<dbReference type="InterPro" id="IPR000421">
    <property type="entry name" value="FA58C"/>
</dbReference>
<comment type="caution">
    <text evidence="2">The sequence shown here is derived from an EMBL/GenBank/DDBJ whole genome shotgun (WGS) entry which is preliminary data.</text>
</comment>
<dbReference type="Proteomes" id="UP000318102">
    <property type="component" value="Unassembled WGS sequence"/>
</dbReference>
<dbReference type="PROSITE" id="PS50022">
    <property type="entry name" value="FA58C_3"/>
    <property type="match status" value="1"/>
</dbReference>
<feature type="domain" description="F5/8 type C" evidence="1">
    <location>
        <begin position="404"/>
        <end position="542"/>
    </location>
</feature>
<dbReference type="EMBL" id="VNJK01000001">
    <property type="protein sequence ID" value="TVX92665.1"/>
    <property type="molecule type" value="Genomic_DNA"/>
</dbReference>
<proteinExistence type="predicted"/>
<dbReference type="SUPFAM" id="SSF49785">
    <property type="entry name" value="Galactose-binding domain-like"/>
    <property type="match status" value="1"/>
</dbReference>
<dbReference type="Pfam" id="PF00754">
    <property type="entry name" value="F5_F8_type_C"/>
    <property type="match status" value="1"/>
</dbReference>
<name>A0A559IYF1_9BACL</name>
<gene>
    <name evidence="2" type="ORF">FPZ44_06155</name>
</gene>
<organism evidence="2 3">
    <name type="scientific">Paenibacillus agilis</name>
    <dbReference type="NCBI Taxonomy" id="3020863"/>
    <lineage>
        <taxon>Bacteria</taxon>
        <taxon>Bacillati</taxon>
        <taxon>Bacillota</taxon>
        <taxon>Bacilli</taxon>
        <taxon>Bacillales</taxon>
        <taxon>Paenibacillaceae</taxon>
        <taxon>Paenibacillus</taxon>
    </lineage>
</organism>
<evidence type="ECO:0000313" key="2">
    <source>
        <dbReference type="EMBL" id="TVX92665.1"/>
    </source>
</evidence>
<protein>
    <submittedName>
        <fullName evidence="2">Discoidin domain-containing protein</fullName>
    </submittedName>
</protein>
<dbReference type="RefSeq" id="WP_144988345.1">
    <property type="nucleotide sequence ID" value="NZ_VNJK01000001.1"/>
</dbReference>
<evidence type="ECO:0000313" key="3">
    <source>
        <dbReference type="Proteomes" id="UP000318102"/>
    </source>
</evidence>
<dbReference type="InterPro" id="IPR008979">
    <property type="entry name" value="Galactose-bd-like_sf"/>
</dbReference>
<dbReference type="Gene3D" id="2.60.40.10">
    <property type="entry name" value="Immunoglobulins"/>
    <property type="match status" value="1"/>
</dbReference>
<dbReference type="Gene3D" id="2.60.120.260">
    <property type="entry name" value="Galactose-binding domain-like"/>
    <property type="match status" value="1"/>
</dbReference>